<accession>A0ABQ3K062</accession>
<evidence type="ECO:0000313" key="4">
    <source>
        <dbReference type="Proteomes" id="UP000649955"/>
    </source>
</evidence>
<dbReference type="InterPro" id="IPR042070">
    <property type="entry name" value="PucR_C-HTH_sf"/>
</dbReference>
<keyword evidence="4" id="KW-1185">Reference proteome</keyword>
<dbReference type="InterPro" id="IPR025736">
    <property type="entry name" value="PucR_C-HTH_dom"/>
</dbReference>
<evidence type="ECO:0000259" key="2">
    <source>
        <dbReference type="Pfam" id="PF25906"/>
    </source>
</evidence>
<evidence type="ECO:0000259" key="1">
    <source>
        <dbReference type="Pfam" id="PF13556"/>
    </source>
</evidence>
<sequence>MSRDSARQPVPAPRDAGEEVVRRRELAALMRPALPALADWIVREVGRAVPVYARPGDGSYGRATRHAVECAVELFVDLIEDPLASRDRLYETCRRLGVGEAREGRTLDDLQAAYRVGTRVGWRWIMRLGRRHRLSSAAMAQLAEMLFGYADELARMSSRGHREAWAEIEGTRAGLRRRLLRLLTGPGAIPDAVLAELAAAAGWPVPREVAAVAAETTVSTSWGSDVLADLDPSQPYLLLPAPVDAKALTRLGTRVAVGPPTEIGAAAHSLRWARTALRLVADGALPDTPVTWCTDHLTELWLLSDSPLAEQVARRELAPLDQFPERTRRRLGETLLSWLQNGGNSEKIAVDLSVHPQTVRYRVRQLKQAFGDRLDDPDARFAMQAALRASGLRTGRNEFSPPDAQ</sequence>
<organism evidence="3 4">
    <name type="scientific">Amycolatopsis bullii</name>
    <dbReference type="NCBI Taxonomy" id="941987"/>
    <lineage>
        <taxon>Bacteria</taxon>
        <taxon>Bacillati</taxon>
        <taxon>Actinomycetota</taxon>
        <taxon>Actinomycetes</taxon>
        <taxon>Pseudonocardiales</taxon>
        <taxon>Pseudonocardiaceae</taxon>
        <taxon>Amycolatopsis</taxon>
    </lineage>
</organism>
<dbReference type="Gene3D" id="1.10.10.2840">
    <property type="entry name" value="PucR C-terminal helix-turn-helix domain"/>
    <property type="match status" value="1"/>
</dbReference>
<feature type="domain" description="PucR-like N-terminal" evidence="2">
    <location>
        <begin position="24"/>
        <end position="183"/>
    </location>
</feature>
<dbReference type="EMBL" id="BNAW01000002">
    <property type="protein sequence ID" value="GHF96202.1"/>
    <property type="molecule type" value="Genomic_DNA"/>
</dbReference>
<dbReference type="PANTHER" id="PTHR33744:SF1">
    <property type="entry name" value="DNA-BINDING TRANSCRIPTIONAL ACTIVATOR ADER"/>
    <property type="match status" value="1"/>
</dbReference>
<protein>
    <recommendedName>
        <fullName evidence="5">PucR C-terminal helix-turn-helix domain-containing protein</fullName>
    </recommendedName>
</protein>
<evidence type="ECO:0008006" key="5">
    <source>
        <dbReference type="Google" id="ProtNLM"/>
    </source>
</evidence>
<gene>
    <name evidence="3" type="ORF">GCM10017567_08490</name>
</gene>
<name>A0ABQ3K062_9PSEU</name>
<dbReference type="InterPro" id="IPR051448">
    <property type="entry name" value="CdaR-like_regulators"/>
</dbReference>
<reference evidence="4" key="1">
    <citation type="journal article" date="2019" name="Int. J. Syst. Evol. Microbiol.">
        <title>The Global Catalogue of Microorganisms (GCM) 10K type strain sequencing project: providing services to taxonomists for standard genome sequencing and annotation.</title>
        <authorList>
            <consortium name="The Broad Institute Genomics Platform"/>
            <consortium name="The Broad Institute Genome Sequencing Center for Infectious Disease"/>
            <person name="Wu L."/>
            <person name="Ma J."/>
        </authorList>
    </citation>
    <scope>NUCLEOTIDE SEQUENCE [LARGE SCALE GENOMIC DNA]</scope>
    <source>
        <strain evidence="4">CGMCC 4.7680</strain>
    </source>
</reference>
<comment type="caution">
    <text evidence="3">The sequence shown here is derived from an EMBL/GenBank/DDBJ whole genome shotgun (WGS) entry which is preliminary data.</text>
</comment>
<dbReference type="Pfam" id="PF13556">
    <property type="entry name" value="HTH_30"/>
    <property type="match status" value="1"/>
</dbReference>
<evidence type="ECO:0000313" key="3">
    <source>
        <dbReference type="EMBL" id="GHF96202.1"/>
    </source>
</evidence>
<dbReference type="Pfam" id="PF25906">
    <property type="entry name" value="PucR-like_N"/>
    <property type="match status" value="1"/>
</dbReference>
<dbReference type="Proteomes" id="UP000649955">
    <property type="component" value="Unassembled WGS sequence"/>
</dbReference>
<feature type="domain" description="PucR C-terminal helix-turn-helix" evidence="1">
    <location>
        <begin position="332"/>
        <end position="389"/>
    </location>
</feature>
<dbReference type="PANTHER" id="PTHR33744">
    <property type="entry name" value="CARBOHYDRATE DIACID REGULATOR"/>
    <property type="match status" value="1"/>
</dbReference>
<proteinExistence type="predicted"/>
<dbReference type="RefSeq" id="WP_229902454.1">
    <property type="nucleotide sequence ID" value="NZ_BNAW01000002.1"/>
</dbReference>
<dbReference type="InterPro" id="IPR058663">
    <property type="entry name" value="PucR-like_N"/>
</dbReference>